<dbReference type="PANTHER" id="PTHR47706">
    <property type="entry name" value="NMRA-LIKE FAMILY PROTEIN"/>
    <property type="match status" value="1"/>
</dbReference>
<dbReference type="AlphaFoldDB" id="A0A428RU03"/>
<dbReference type="Gene3D" id="3.90.25.10">
    <property type="entry name" value="UDP-galactose 4-epimerase, domain 1"/>
    <property type="match status" value="1"/>
</dbReference>
<keyword evidence="6" id="KW-1185">Reference proteome</keyword>
<evidence type="ECO:0000259" key="4">
    <source>
        <dbReference type="Pfam" id="PF13460"/>
    </source>
</evidence>
<proteinExistence type="inferred from homology"/>
<dbReference type="InterPro" id="IPR051609">
    <property type="entry name" value="NmrA/Isoflavone_reductase-like"/>
</dbReference>
<protein>
    <recommendedName>
        <fullName evidence="4">NAD(P)-binding domain-containing protein</fullName>
    </recommendedName>
</protein>
<dbReference type="Gene3D" id="3.40.50.720">
    <property type="entry name" value="NAD(P)-binding Rossmann-like Domain"/>
    <property type="match status" value="1"/>
</dbReference>
<comment type="similarity">
    <text evidence="1">Belongs to the NmrA-type oxidoreductase family. Isoflavone reductase subfamily.</text>
</comment>
<keyword evidence="2" id="KW-0521">NADP</keyword>
<evidence type="ECO:0000256" key="2">
    <source>
        <dbReference type="ARBA" id="ARBA00022857"/>
    </source>
</evidence>
<gene>
    <name evidence="5" type="ORF">CEP51_006183</name>
</gene>
<dbReference type="EMBL" id="NKCL01000132">
    <property type="protein sequence ID" value="RSL80969.1"/>
    <property type="molecule type" value="Genomic_DNA"/>
</dbReference>
<evidence type="ECO:0000313" key="5">
    <source>
        <dbReference type="EMBL" id="RSL80969.1"/>
    </source>
</evidence>
<sequence length="314" mass="35813">MAENKQVVVVAGSGNIAQYLAEEVVKDKTHDVIIISRSDPEFFRNINVPLHKLEGYSKEAVVSILDRVNATVLVSTLHTDDPRAFTSLHETLLEACKGSKSCNRFIPSEFLGNLRDFPTLPRGIQRARQAFRKTLAAQSDVKWTLVNQGWLADYFVQVPDGSKSYVRPFPEGWPIDLQEKTVRVVGTGDEPVGWTAARDVSKAVVKLVSFDDWDDHTYVFGELGTWNQAIEKVERFWGVELKRTYVTKEDLEKDLTRGVEDARWYTATIDEWSGFGGTAVPREEALRQREKYFKDVHFRTIEELLLDSRTMQII</sequence>
<dbReference type="Proteomes" id="UP000287972">
    <property type="component" value="Unassembled WGS sequence"/>
</dbReference>
<organism evidence="5 6">
    <name type="scientific">Fusarium floridanum</name>
    <dbReference type="NCBI Taxonomy" id="1325733"/>
    <lineage>
        <taxon>Eukaryota</taxon>
        <taxon>Fungi</taxon>
        <taxon>Dikarya</taxon>
        <taxon>Ascomycota</taxon>
        <taxon>Pezizomycotina</taxon>
        <taxon>Sordariomycetes</taxon>
        <taxon>Hypocreomycetidae</taxon>
        <taxon>Hypocreales</taxon>
        <taxon>Nectriaceae</taxon>
        <taxon>Fusarium</taxon>
        <taxon>Fusarium solani species complex</taxon>
    </lineage>
</organism>
<dbReference type="InterPro" id="IPR016040">
    <property type="entry name" value="NAD(P)-bd_dom"/>
</dbReference>
<evidence type="ECO:0000313" key="6">
    <source>
        <dbReference type="Proteomes" id="UP000287972"/>
    </source>
</evidence>
<evidence type="ECO:0000256" key="3">
    <source>
        <dbReference type="ARBA" id="ARBA00023002"/>
    </source>
</evidence>
<feature type="domain" description="NAD(P)-binding" evidence="4">
    <location>
        <begin position="12"/>
        <end position="153"/>
    </location>
</feature>
<dbReference type="GO" id="GO:0016491">
    <property type="term" value="F:oxidoreductase activity"/>
    <property type="evidence" value="ECO:0007669"/>
    <property type="project" value="UniProtKB-KW"/>
</dbReference>
<accession>A0A428RU03</accession>
<reference evidence="5 6" key="1">
    <citation type="submission" date="2017-06" db="EMBL/GenBank/DDBJ databases">
        <title>Comparative genomic analysis of Ambrosia Fusariam Clade fungi.</title>
        <authorList>
            <person name="Stajich J.E."/>
            <person name="Carrillo J."/>
            <person name="Kijimoto T."/>
            <person name="Eskalen A."/>
            <person name="O'Donnell K."/>
            <person name="Kasson M."/>
        </authorList>
    </citation>
    <scope>NUCLEOTIDE SEQUENCE [LARGE SCALE GENOMIC DNA]</scope>
    <source>
        <strain evidence="5 6">NRRL62606</strain>
    </source>
</reference>
<dbReference type="InterPro" id="IPR036291">
    <property type="entry name" value="NAD(P)-bd_dom_sf"/>
</dbReference>
<dbReference type="PANTHER" id="PTHR47706:SF4">
    <property type="entry name" value="NMRA-LIKE DOMAIN-CONTAINING PROTEIN"/>
    <property type="match status" value="1"/>
</dbReference>
<keyword evidence="3" id="KW-0560">Oxidoreductase</keyword>
<evidence type="ECO:0000256" key="1">
    <source>
        <dbReference type="ARBA" id="ARBA00005725"/>
    </source>
</evidence>
<dbReference type="Pfam" id="PF13460">
    <property type="entry name" value="NAD_binding_10"/>
    <property type="match status" value="1"/>
</dbReference>
<dbReference type="SUPFAM" id="SSF51735">
    <property type="entry name" value="NAD(P)-binding Rossmann-fold domains"/>
    <property type="match status" value="1"/>
</dbReference>
<comment type="caution">
    <text evidence="5">The sequence shown here is derived from an EMBL/GenBank/DDBJ whole genome shotgun (WGS) entry which is preliminary data.</text>
</comment>
<name>A0A428RU03_9HYPO</name>